<feature type="repeat" description="LDL-receptor class B" evidence="17">
    <location>
        <begin position="1660"/>
        <end position="1702"/>
    </location>
</feature>
<dbReference type="SUPFAM" id="SSF57424">
    <property type="entry name" value="LDL receptor-like module"/>
    <property type="match status" value="18"/>
</dbReference>
<evidence type="ECO:0000256" key="4">
    <source>
        <dbReference type="ARBA" id="ARBA00022536"/>
    </source>
</evidence>
<evidence type="ECO:0000256" key="10">
    <source>
        <dbReference type="ARBA" id="ARBA00022989"/>
    </source>
</evidence>
<keyword evidence="5" id="KW-0254">Endocytosis</keyword>
<dbReference type="PROSITE" id="PS01209">
    <property type="entry name" value="LDLRA_1"/>
    <property type="match status" value="5"/>
</dbReference>
<feature type="disulfide bond" evidence="16">
    <location>
        <begin position="2588"/>
        <end position="2603"/>
    </location>
</feature>
<proteinExistence type="inferred from homology"/>
<evidence type="ECO:0000256" key="13">
    <source>
        <dbReference type="ARBA" id="ARBA00023170"/>
    </source>
</evidence>
<dbReference type="InterPro" id="IPR000742">
    <property type="entry name" value="EGF"/>
</dbReference>
<comment type="subcellular location">
    <subcellularLocation>
        <location evidence="1">Endomembrane system</location>
    </subcellularLocation>
    <subcellularLocation>
        <location evidence="2">Membrane</location>
        <topology evidence="2">Single-pass type I membrane protein</topology>
    </subcellularLocation>
</comment>
<keyword evidence="4 15" id="KW-0245">EGF-like domain</keyword>
<dbReference type="PROSITE" id="PS01187">
    <property type="entry name" value="EGF_CA"/>
    <property type="match status" value="1"/>
</dbReference>
<dbReference type="InterPro" id="IPR009030">
    <property type="entry name" value="Growth_fac_rcpt_cys_sf"/>
</dbReference>
<feature type="repeat" description="LDL-receptor class B" evidence="17">
    <location>
        <begin position="2059"/>
        <end position="2101"/>
    </location>
</feature>
<dbReference type="InterPro" id="IPR051221">
    <property type="entry name" value="LDLR-related"/>
</dbReference>
<feature type="repeat" description="LDL-receptor class B" evidence="17">
    <location>
        <begin position="275"/>
        <end position="318"/>
    </location>
</feature>
<feature type="disulfide bond" evidence="16">
    <location>
        <begin position="2569"/>
        <end position="2581"/>
    </location>
</feature>
<evidence type="ECO:0000256" key="14">
    <source>
        <dbReference type="ARBA" id="ARBA00023180"/>
    </source>
</evidence>
<evidence type="ECO:0000256" key="17">
    <source>
        <dbReference type="PROSITE-ProRule" id="PRU00461"/>
    </source>
</evidence>
<accession>A0AAD9PEK1</accession>
<dbReference type="FunFam" id="4.10.400.10:FF:000001">
    <property type="entry name" value="Low-density lipoprotein receptor-related protein 1"/>
    <property type="match status" value="1"/>
</dbReference>
<feature type="repeat" description="LDL-receptor class B" evidence="17">
    <location>
        <begin position="1703"/>
        <end position="1746"/>
    </location>
</feature>
<gene>
    <name evidence="19" type="ORF">NP493_13g04003</name>
</gene>
<keyword evidence="6" id="KW-0812">Transmembrane</keyword>
<keyword evidence="7" id="KW-0732">Signal</keyword>
<feature type="repeat" description="LDL-receptor class B" evidence="17">
    <location>
        <begin position="2733"/>
        <end position="2777"/>
    </location>
</feature>
<dbReference type="FunFam" id="2.120.10.30:FF:000035">
    <property type="entry name" value="Low-density lipoprotein receptor-related protein 2"/>
    <property type="match status" value="1"/>
</dbReference>
<feature type="disulfide bond" evidence="16">
    <location>
        <begin position="2365"/>
        <end position="2377"/>
    </location>
</feature>
<dbReference type="InterPro" id="IPR011042">
    <property type="entry name" value="6-blade_b-propeller_TolB-like"/>
</dbReference>
<dbReference type="FunFam" id="2.120.10.30:FF:000241">
    <property type="entry name" value="Low-density lipoprotein receptor-related protein 6"/>
    <property type="match status" value="2"/>
</dbReference>
<dbReference type="PROSITE" id="PS50026">
    <property type="entry name" value="EGF_3"/>
    <property type="match status" value="1"/>
</dbReference>
<dbReference type="GO" id="GO:0012505">
    <property type="term" value="C:endomembrane system"/>
    <property type="evidence" value="ECO:0007669"/>
    <property type="project" value="UniProtKB-SubCell"/>
</dbReference>
<protein>
    <recommendedName>
        <fullName evidence="18">EGF-like domain-containing protein</fullName>
    </recommendedName>
</protein>
<evidence type="ECO:0000256" key="11">
    <source>
        <dbReference type="ARBA" id="ARBA00023136"/>
    </source>
</evidence>
<dbReference type="InterPro" id="IPR000152">
    <property type="entry name" value="EGF-type_Asp/Asn_hydroxyl_site"/>
</dbReference>
<dbReference type="GO" id="GO:0006897">
    <property type="term" value="P:endocytosis"/>
    <property type="evidence" value="ECO:0007669"/>
    <property type="project" value="UniProtKB-KW"/>
</dbReference>
<dbReference type="SUPFAM" id="SSF57184">
    <property type="entry name" value="Growth factor receptor domain"/>
    <property type="match status" value="2"/>
</dbReference>
<dbReference type="InterPro" id="IPR000033">
    <property type="entry name" value="LDLR_classB_rpt"/>
</dbReference>
<feature type="repeat" description="LDL-receptor class B" evidence="17">
    <location>
        <begin position="2865"/>
        <end position="2907"/>
    </location>
</feature>
<evidence type="ECO:0000256" key="2">
    <source>
        <dbReference type="ARBA" id="ARBA00004479"/>
    </source>
</evidence>
<evidence type="ECO:0000256" key="12">
    <source>
        <dbReference type="ARBA" id="ARBA00023157"/>
    </source>
</evidence>
<keyword evidence="20" id="KW-1185">Reference proteome</keyword>
<sequence>MFFSTLAETPKLERATLDGRERQVLLNVQSQRMVRPKGLSVDLANQHLYWADSYLDRIERINYDGTNRILILRRVWVENIVSLAVHENFLYATSQRNAVLIRMHRLDDPTKPREVLVSNLTNPDYLRVIHSVQQPNVASPCDSLHCQQLCVTTYENSQPKGKCLCEAGYKIDPKDGINCITALESKFLLYSNAKLGEIKGISLNEANTAEVIIPITNLSRPVALDFDVVTQYIYYSDATQFRIGRRKLDGSGRNDSFITKGINNCEGVAIDWLGRNIYWTDQTLKTITVARLDNPDIRRVVVNSSMSNPRAIVLDPRKGLMFWTDWVQTPSPINAKIEKAFMNGSGREELVSEHLLWPNGLSIDYVHNKLYWCDAYTDRIESIDIASGSDRKVIYKSTHVKHPYGLVHQYVNNILFLYWTEFTNGHIMRFNNATEKYTIMHNESVPLFEIRLFDNSSQKGENQCSKNNGGCSQLCLATGQGRVCACTDGQVLTANSTCEASENYTRCKEFEFECANGRCINQRWQCDGDNDCGDNSDEDNRPPEGAFKGGVCYNFTCPEPELMHKCSNNRCIYKRWMCDGEDDCRNGEDELPEKCNQSNCSANMIRCPKSLRCIPRAWLCDHDNDCSDGFDEQNCTYQACSETEFTCRNMRCISLEYVCDHDNDCRDYSDEENCEHMGCNNMTEFRCRSNALCIDRIFLCDGEDNCGDGSDEHNCGKPTICGEGLFVCENHACVPMFNRCDGIDHCGDHSDEEHCDNTTAEHSGRPGVCASDEFLCRKEKKCIPQQWRCDGDNDCDDNSDERNCPNKTSCVYPDQLCASTSSCISVHQLCDGKVDCPDLSDEGPLCEMDLCKDHPCSHNCTKSPRGFVCYCPAGKRLGKDNVTCVVEYPCQQWGICSQRCHEIQNRPFCACVEGYSMDDDQFTCKPQGGVETFVIFSNRHEIRRLDLKGRNYVSLVSGLRNTIALDFFYNKSVTCKDGCRGDGSLIFWTDVVDDKIYKGTMLSNSVSNIEPVVNVGLATAEGLAVDWITEHLYWVESSLDQIEVADFSGAHRTTLTAGGMESPRAIVVDPRHGMLFWSDWDSNQPRLEMCSMSGEGRKIIVNISEIAGAGWPNGLTLDYVAERLYWIDARSDSIHTVRYDGSDLRTILKGHEFLSHPFAISLFGNYVYWTDWRTNSLVRANKWNGTELQVFQRTITQPFDLQVFHPLRQPQVSNPCAQNNGGCGSDAICLLSFNRTARCRCPHLKRLKPDNKTCEVDSAFLLFAKKQEIRGVDLNNAHYNVIPTLTLPFVHNPLALDYDLASQRLYWTDDGKVNGAHSINSIGLDGTNFETVIDADIPNPRGFAIDWLSGNMYFSTYRSNGKGSIAVAKLSGAYHTVLIPDVEKPSSLVLHPIAGTLYWTETKDNGSIHMANMDGSQPRQLSVSVQSPASLSIDYKNRRIWWVNRGPETPTVMSCDLDGHDPRTLTLASTMPTPHVIAVYEGKVYFASGDQKASMWVTKYDGTNTSLLRMNTPSVNAMKIFIKDQLNDTNGCEGKQNGGCSQLCLPRPTGSVCRCTVGYKLAKDNKTCAGSKSFLMFSSSTEIRGISLDSTDTTASALPPISKIISAFAIDFDAESGYIYWVDNKARTISRIRRDLTQRQVIIEKGIVGCEGIAVDWIAGNLYWTDKAQHLIQVARLNGSRRYVIIHDSLTAPTQIAVDPVTGYLYWVDVGPPARIERAKQDGTDREVVIHDRINTPSGLSIDYEDQALYWSDRTFDTIERVDLRPNHNMTRKVIVRNVADCMGVTVFGQYIYWTDESKSVHRAMKTDGSHITSLHNQTGEGILDIKVFDKRRQTGDNMCKNNNGGCSQLCVYIGNNKARCLCAYGRVVNKTQCENHDTFLAYSKVSGIDTTHMFPHPNPPRPPIENATSMHNVIGLAADLKSQRYFFSDIQRGDIQTVGFDGTGFKVVISNIGSAEGLAYDPVFQELYWTSYTNSSISRISVSPQKYNPRSEKIVQLGTEDHPRAIVIDSCSSRMYWTNWNDRQASIQTSYLSGYHVKNIITTEIKTPNGLAIDHNANKLYWSDARLDKIERCNYDGTNRKIVVTGMPHHGFGLALYHDTLYWTDWVLRAVVGANKFSGSDIHYLKKDILRQPMGIVAIAKDASSCLKNPCSFDNGGCEEKCHTDEHGKIMCGCEPPLQLQPDNRTCGPANKTCEPGKFLCTEGDCIPFELTCDGVRHCANGNDENVKYCRSRICPTGYFHCSNARCINEHKRCDHVNDCGDQSDEHGCGCREDEFECRTNHTCILALYRCDHDKDCPDASDEMGCNNTDCTYFSEDGESTVTLIKCNHTNACILPSWRCDGHDDCWDNSDEQGCPTTTPASACPDGWFTCQDKKCIPKQWRCDGDQDCDSDEEGCSYKCLDSEFSCHDNKTCVPKHWKCDGHGDCPDRSDELACSDDRHCDNATEFPCAAQKGRCIPKSWLCDGQRDCSDGEDELPGAGCNPVPCTRNEFMCSNYRCIWKSFYCDGDDDCGDGSDEPRSCVYRECSSSEFNCTNGHRCIPRSDMCDGFFDCPDHSDELPTHCEEKPCGDGFFRCHNNKCIEERYICNQHDDCGDFSDELSCNVNECESPHPVCSHTCIDLPIGFKCSCPRGYHLDKDNTTCLVTDRCREFPFPCSHYCHNSGSGGYRCSCAEGFILHKNKTSCKDKSLEKPVLLLSNRYYIRNVTLDGRMINLIAKDLDNAVALDFDWMERRIYWSDVTSTGSNISRMFENGTGKEVLHSSTLRNPDGIAVDWLGRNLYWCDKTTDTIEVSKLNGLYRKVLIRTGLQEPRALVVHPFRGLLFYTDWGDNAHIGRLGMDGSARRSIVKDHLGWPNSLTIDYFTDHIYWADARLDYIALADLNGENKHYVIKEHLPHIFALTLFGDNIYWTDWEYKSVEGAHKFSGRNRHNVTHTIHRPMDIQVYHPMRQLQSIKRGQTNPCAGDGECQKGMLCLVKSGGGDRVCACPERHYLSLDKTSCLANCTRYGCDSVTILVSFSAG</sequence>
<feature type="disulfide bond" evidence="16">
    <location>
        <begin position="2372"/>
        <end position="2390"/>
    </location>
</feature>
<feature type="disulfide bond" evidence="16">
    <location>
        <begin position="740"/>
        <end position="755"/>
    </location>
</feature>
<dbReference type="FunFam" id="2.10.25.10:FF:000009">
    <property type="entry name" value="Low-density lipoprotein receptor isoform 1"/>
    <property type="match status" value="1"/>
</dbReference>
<evidence type="ECO:0000313" key="20">
    <source>
        <dbReference type="Proteomes" id="UP001209878"/>
    </source>
</evidence>
<feature type="repeat" description="LDL-receptor class B" evidence="17">
    <location>
        <begin position="1617"/>
        <end position="1659"/>
    </location>
</feature>
<dbReference type="InterPro" id="IPR018097">
    <property type="entry name" value="EGF_Ca-bd_CS"/>
</dbReference>
<name>A0AAD9PEK1_RIDPI</name>
<keyword evidence="9" id="KW-0106">Calcium</keyword>
<dbReference type="FunFam" id="2.120.10.30:FF:000132">
    <property type="entry name" value="Uncharacterized protein"/>
    <property type="match status" value="1"/>
</dbReference>
<feature type="disulfide bond" evidence="16">
    <location>
        <begin position="507"/>
        <end position="519"/>
    </location>
</feature>
<dbReference type="Pfam" id="PF00008">
    <property type="entry name" value="EGF"/>
    <property type="match status" value="1"/>
</dbReference>
<feature type="repeat" description="LDL-receptor class B" evidence="17">
    <location>
        <begin position="2778"/>
        <end position="2820"/>
    </location>
</feature>
<dbReference type="SMART" id="SM00179">
    <property type="entry name" value="EGF_CA"/>
    <property type="match status" value="4"/>
</dbReference>
<feature type="disulfide bond" evidence="16">
    <location>
        <begin position="2494"/>
        <end position="2512"/>
    </location>
</feature>
<keyword evidence="14" id="KW-0325">Glycoprotein</keyword>
<feature type="disulfide bond" evidence="16">
    <location>
        <begin position="2576"/>
        <end position="2594"/>
    </location>
</feature>
<comment type="caution">
    <text evidence="15">Lacks conserved residue(s) required for the propagation of feature annotation.</text>
</comment>
<feature type="disulfide bond" evidence="16">
    <location>
        <begin position="2255"/>
        <end position="2270"/>
    </location>
</feature>
<feature type="repeat" description="LDL-receptor class B" evidence="17">
    <location>
        <begin position="1073"/>
        <end position="1121"/>
    </location>
</feature>
<feature type="domain" description="EGF-like" evidence="18">
    <location>
        <begin position="2604"/>
        <end position="2644"/>
    </location>
</feature>
<feature type="disulfide bond" evidence="16">
    <location>
        <begin position="2236"/>
        <end position="2248"/>
    </location>
</feature>
<dbReference type="PROSITE" id="PS51120">
    <property type="entry name" value="LDLRB"/>
    <property type="match status" value="18"/>
</dbReference>
<feature type="disulfide bond" evidence="16">
    <location>
        <begin position="566"/>
        <end position="584"/>
    </location>
</feature>
<dbReference type="Pfam" id="PF00057">
    <property type="entry name" value="Ldl_recept_a"/>
    <property type="match status" value="18"/>
</dbReference>
<dbReference type="InterPro" id="IPR023415">
    <property type="entry name" value="LDLR_class-A_CS"/>
</dbReference>
<evidence type="ECO:0000256" key="3">
    <source>
        <dbReference type="ARBA" id="ARBA00009939"/>
    </source>
</evidence>
<evidence type="ECO:0000256" key="5">
    <source>
        <dbReference type="ARBA" id="ARBA00022583"/>
    </source>
</evidence>
<feature type="repeat" description="LDL-receptor class B" evidence="17">
    <location>
        <begin position="2821"/>
        <end position="2864"/>
    </location>
</feature>
<evidence type="ECO:0000256" key="8">
    <source>
        <dbReference type="ARBA" id="ARBA00022737"/>
    </source>
</evidence>
<feature type="disulfide bond" evidence="16">
    <location>
        <begin position="2195"/>
        <end position="2207"/>
    </location>
</feature>
<feature type="disulfide bond" evidence="16">
    <location>
        <begin position="2202"/>
        <end position="2220"/>
    </location>
</feature>
<dbReference type="PROSITE" id="PS00010">
    <property type="entry name" value="ASX_HYDROXYL"/>
    <property type="match status" value="1"/>
</dbReference>
<feature type="disulfide bond" evidence="16">
    <location>
        <begin position="721"/>
        <end position="733"/>
    </location>
</feature>
<feature type="disulfide bond" evidence="16">
    <location>
        <begin position="640"/>
        <end position="652"/>
    </location>
</feature>
<dbReference type="Pfam" id="PF14670">
    <property type="entry name" value="FXa_inhibition"/>
    <property type="match status" value="1"/>
</dbReference>
<dbReference type="InterPro" id="IPR002172">
    <property type="entry name" value="LDrepeatLR_classA_rpt"/>
</dbReference>
<dbReference type="CDD" id="cd00112">
    <property type="entry name" value="LDLa"/>
    <property type="match status" value="16"/>
</dbReference>
<keyword evidence="12 16" id="KW-1015">Disulfide bond</keyword>
<feature type="disulfide bond" evidence="16">
    <location>
        <begin position="2292"/>
        <end position="2307"/>
    </location>
</feature>
<feature type="disulfide bond" evidence="16">
    <location>
        <begin position="2487"/>
        <end position="2499"/>
    </location>
</feature>
<comment type="caution">
    <text evidence="19">The sequence shown here is derived from an EMBL/GenBank/DDBJ whole genome shotgun (WGS) entry which is preliminary data.</text>
</comment>
<feature type="repeat" description="LDL-receptor class B" evidence="17">
    <location>
        <begin position="2014"/>
        <end position="2058"/>
    </location>
</feature>
<dbReference type="PROSITE" id="PS50068">
    <property type="entry name" value="LDLRA_2"/>
    <property type="match status" value="18"/>
</dbReference>
<evidence type="ECO:0000256" key="16">
    <source>
        <dbReference type="PROSITE-ProRule" id="PRU00124"/>
    </source>
</evidence>
<feature type="disulfide bond" evidence="16">
    <location>
        <begin position="659"/>
        <end position="674"/>
    </location>
</feature>
<feature type="disulfide bond" evidence="16">
    <location>
        <begin position="2243"/>
        <end position="2261"/>
    </location>
</feature>
<feature type="disulfide bond" evidence="16">
    <location>
        <begin position="514"/>
        <end position="532"/>
    </location>
</feature>
<dbReference type="FunFam" id="4.10.400.10:FF:000002">
    <property type="entry name" value="Low-density lipoprotein receptor-related protein 1"/>
    <property type="match status" value="1"/>
</dbReference>
<feature type="repeat" description="LDL-receptor class B" evidence="17">
    <location>
        <begin position="1303"/>
        <end position="1349"/>
    </location>
</feature>
<feature type="disulfide bond" evidence="16">
    <location>
        <begin position="700"/>
        <end position="715"/>
    </location>
</feature>
<feature type="repeat" description="LDL-receptor class B" evidence="17">
    <location>
        <begin position="1395"/>
        <end position="1437"/>
    </location>
</feature>
<dbReference type="FunFam" id="2.120.10.30:FF:000012">
    <property type="entry name" value="Low density lipoprotein receptor-related protein 1"/>
    <property type="match status" value="1"/>
</dbReference>
<feature type="disulfide bond" evidence="16">
    <location>
        <begin position="728"/>
        <end position="746"/>
    </location>
</feature>
<dbReference type="SMART" id="SM00192">
    <property type="entry name" value="LDLa"/>
    <property type="match status" value="18"/>
</dbReference>
<feature type="repeat" description="LDL-receptor class B" evidence="17">
    <location>
        <begin position="319"/>
        <end position="367"/>
    </location>
</feature>
<evidence type="ECO:0000313" key="19">
    <source>
        <dbReference type="EMBL" id="KAK2193396.1"/>
    </source>
</evidence>
<dbReference type="InterPro" id="IPR036055">
    <property type="entry name" value="LDL_receptor-like_sf"/>
</dbReference>
<organism evidence="19 20">
    <name type="scientific">Ridgeia piscesae</name>
    <name type="common">Tubeworm</name>
    <dbReference type="NCBI Taxonomy" id="27915"/>
    <lineage>
        <taxon>Eukaryota</taxon>
        <taxon>Metazoa</taxon>
        <taxon>Spiralia</taxon>
        <taxon>Lophotrochozoa</taxon>
        <taxon>Annelida</taxon>
        <taxon>Polychaeta</taxon>
        <taxon>Sedentaria</taxon>
        <taxon>Canalipalpata</taxon>
        <taxon>Sabellida</taxon>
        <taxon>Siboglinidae</taxon>
        <taxon>Ridgeia</taxon>
    </lineage>
</organism>
<dbReference type="GO" id="GO:0043235">
    <property type="term" value="C:receptor complex"/>
    <property type="evidence" value="ECO:0007669"/>
    <property type="project" value="TreeGrafter"/>
</dbReference>
<dbReference type="GO" id="GO:0005041">
    <property type="term" value="F:low-density lipoprotein particle receptor activity"/>
    <property type="evidence" value="ECO:0007669"/>
    <property type="project" value="TreeGrafter"/>
</dbReference>
<dbReference type="EMBL" id="JAODUO010000013">
    <property type="protein sequence ID" value="KAK2193396.1"/>
    <property type="molecule type" value="Genomic_DNA"/>
</dbReference>
<feature type="repeat" description="LDL-receptor class B" evidence="17">
    <location>
        <begin position="46"/>
        <end position="89"/>
    </location>
</feature>
<keyword evidence="11" id="KW-0472">Membrane</keyword>
<feature type="disulfide bond" evidence="16">
    <location>
        <begin position="2341"/>
        <end position="2356"/>
    </location>
</feature>
<evidence type="ECO:0000256" key="9">
    <source>
        <dbReference type="ARBA" id="ARBA00022837"/>
    </source>
</evidence>
<dbReference type="FunFam" id="4.10.400.10:FF:000045">
    <property type="entry name" value="Low-density lipoprotein receptor-related protein 2"/>
    <property type="match status" value="1"/>
</dbReference>
<feature type="repeat" description="LDL-receptor class B" evidence="17">
    <location>
        <begin position="1122"/>
        <end position="1166"/>
    </location>
</feature>
<feature type="repeat" description="LDL-receptor class B" evidence="17">
    <location>
        <begin position="368"/>
        <end position="412"/>
    </location>
</feature>
<dbReference type="SMART" id="SM00135">
    <property type="entry name" value="LY"/>
    <property type="match status" value="31"/>
</dbReference>
<feature type="disulfide bond" evidence="16">
    <location>
        <begin position="789"/>
        <end position="804"/>
    </location>
</feature>
<dbReference type="SMART" id="SM00181">
    <property type="entry name" value="EGF"/>
    <property type="match status" value="14"/>
</dbReference>
<dbReference type="Gene3D" id="2.120.10.30">
    <property type="entry name" value="TolB, C-terminal domain"/>
    <property type="match status" value="7"/>
</dbReference>
<dbReference type="PROSITE" id="PS01186">
    <property type="entry name" value="EGF_2"/>
    <property type="match status" value="2"/>
</dbReference>
<dbReference type="Gene3D" id="4.10.400.10">
    <property type="entry name" value="Low-density Lipoprotein Receptor"/>
    <property type="match status" value="18"/>
</dbReference>
<dbReference type="SUPFAM" id="SSF57196">
    <property type="entry name" value="EGF/Laminin"/>
    <property type="match status" value="1"/>
</dbReference>
<evidence type="ECO:0000256" key="1">
    <source>
        <dbReference type="ARBA" id="ARBA00004308"/>
    </source>
</evidence>
<comment type="similarity">
    <text evidence="3">Belongs to the LDLR family.</text>
</comment>
<dbReference type="PANTHER" id="PTHR22722:SF5">
    <property type="entry name" value="LOW-DENSITY LIPOPROTEIN RECEPTOR-RELATED PROTEIN 1B"/>
    <property type="match status" value="1"/>
</dbReference>
<reference evidence="19" key="1">
    <citation type="journal article" date="2023" name="Mol. Biol. Evol.">
        <title>Third-Generation Sequencing Reveals the Adaptive Role of the Epigenome in Three Deep-Sea Polychaetes.</title>
        <authorList>
            <person name="Perez M."/>
            <person name="Aroh O."/>
            <person name="Sun Y."/>
            <person name="Lan Y."/>
            <person name="Juniper S.K."/>
            <person name="Young C.R."/>
            <person name="Angers B."/>
            <person name="Qian P.Y."/>
        </authorList>
    </citation>
    <scope>NUCLEOTIDE SEQUENCE</scope>
    <source>
        <strain evidence="19">R07B-5</strain>
    </source>
</reference>
<keyword evidence="13" id="KW-0675">Receptor</keyword>
<dbReference type="Gene3D" id="2.10.25.10">
    <property type="entry name" value="Laminin"/>
    <property type="match status" value="5"/>
</dbReference>
<evidence type="ECO:0000256" key="15">
    <source>
        <dbReference type="PROSITE-ProRule" id="PRU00076"/>
    </source>
</evidence>
<evidence type="ECO:0000259" key="18">
    <source>
        <dbReference type="PROSITE" id="PS50026"/>
    </source>
</evidence>
<dbReference type="GO" id="GO:0005886">
    <property type="term" value="C:plasma membrane"/>
    <property type="evidence" value="ECO:0007669"/>
    <property type="project" value="TreeGrafter"/>
</dbReference>
<evidence type="ECO:0000256" key="6">
    <source>
        <dbReference type="ARBA" id="ARBA00022692"/>
    </source>
</evidence>
<dbReference type="SUPFAM" id="SSF63825">
    <property type="entry name" value="YWTD domain"/>
    <property type="match status" value="7"/>
</dbReference>
<dbReference type="GO" id="GO:0005509">
    <property type="term" value="F:calcium ion binding"/>
    <property type="evidence" value="ECO:0007669"/>
    <property type="project" value="InterPro"/>
</dbReference>
<keyword evidence="10" id="KW-1133">Transmembrane helix</keyword>
<feature type="disulfide bond" evidence="16">
    <location>
        <begin position="620"/>
        <end position="635"/>
    </location>
</feature>
<feature type="disulfide bond" evidence="16">
    <location>
        <begin position="647"/>
        <end position="665"/>
    </location>
</feature>
<dbReference type="CDD" id="cd00054">
    <property type="entry name" value="EGF_CA"/>
    <property type="match status" value="1"/>
</dbReference>
<keyword evidence="8" id="KW-0677">Repeat</keyword>
<dbReference type="PRINTS" id="PR00261">
    <property type="entry name" value="LDLRECEPTOR"/>
</dbReference>
<dbReference type="InterPro" id="IPR001881">
    <property type="entry name" value="EGF-like_Ca-bd_dom"/>
</dbReference>
<feature type="disulfide bond" evidence="16">
    <location>
        <begin position="2421"/>
        <end position="2436"/>
    </location>
</feature>
<dbReference type="Proteomes" id="UP001209878">
    <property type="component" value="Unassembled WGS sequence"/>
</dbReference>
<feature type="repeat" description="LDL-receptor class B" evidence="17">
    <location>
        <begin position="1030"/>
        <end position="1072"/>
    </location>
</feature>
<dbReference type="Pfam" id="PF00058">
    <property type="entry name" value="Ldl_recept_b"/>
    <property type="match status" value="13"/>
</dbReference>
<dbReference type="PANTHER" id="PTHR22722">
    <property type="entry name" value="LOW-DENSITY LIPOPROTEIN RECEPTOR-RELATED PROTEIN 2-RELATED"/>
    <property type="match status" value="1"/>
</dbReference>
<evidence type="ECO:0000256" key="7">
    <source>
        <dbReference type="ARBA" id="ARBA00022729"/>
    </source>
</evidence>